<dbReference type="Proteomes" id="UP000289738">
    <property type="component" value="Chromosome B02"/>
</dbReference>
<proteinExistence type="predicted"/>
<evidence type="ECO:0000313" key="1">
    <source>
        <dbReference type="EMBL" id="RYR26691.1"/>
    </source>
</evidence>
<reference evidence="1 2" key="1">
    <citation type="submission" date="2019-01" db="EMBL/GenBank/DDBJ databases">
        <title>Sequencing of cultivated peanut Arachis hypogaea provides insights into genome evolution and oil improvement.</title>
        <authorList>
            <person name="Chen X."/>
        </authorList>
    </citation>
    <scope>NUCLEOTIDE SEQUENCE [LARGE SCALE GENOMIC DNA]</scope>
    <source>
        <strain evidence="2">cv. Fuhuasheng</strain>
        <tissue evidence="1">Leaves</tissue>
    </source>
</reference>
<accession>A0A445AJR5</accession>
<organism evidence="1 2">
    <name type="scientific">Arachis hypogaea</name>
    <name type="common">Peanut</name>
    <dbReference type="NCBI Taxonomy" id="3818"/>
    <lineage>
        <taxon>Eukaryota</taxon>
        <taxon>Viridiplantae</taxon>
        <taxon>Streptophyta</taxon>
        <taxon>Embryophyta</taxon>
        <taxon>Tracheophyta</taxon>
        <taxon>Spermatophyta</taxon>
        <taxon>Magnoliopsida</taxon>
        <taxon>eudicotyledons</taxon>
        <taxon>Gunneridae</taxon>
        <taxon>Pentapetalae</taxon>
        <taxon>rosids</taxon>
        <taxon>fabids</taxon>
        <taxon>Fabales</taxon>
        <taxon>Fabaceae</taxon>
        <taxon>Papilionoideae</taxon>
        <taxon>50 kb inversion clade</taxon>
        <taxon>dalbergioids sensu lato</taxon>
        <taxon>Dalbergieae</taxon>
        <taxon>Pterocarpus clade</taxon>
        <taxon>Arachis</taxon>
    </lineage>
</organism>
<dbReference type="AlphaFoldDB" id="A0A445AJR5"/>
<sequence>MVIPSSTEIGNHKFKTPLEVGTNTKRVLTLDILFATFTELQPSFGEIGASTRFQSDSKFMTPREVGQILEWESRSSNQMTNIMQNIEREWSSHRWRSRVDYTHKELPLKA</sequence>
<comment type="caution">
    <text evidence="1">The sequence shown here is derived from an EMBL/GenBank/DDBJ whole genome shotgun (WGS) entry which is preliminary data.</text>
</comment>
<evidence type="ECO:0000313" key="2">
    <source>
        <dbReference type="Proteomes" id="UP000289738"/>
    </source>
</evidence>
<dbReference type="EMBL" id="SDMP01000012">
    <property type="protein sequence ID" value="RYR26691.1"/>
    <property type="molecule type" value="Genomic_DNA"/>
</dbReference>
<gene>
    <name evidence="1" type="ORF">Ahy_B02g060983</name>
</gene>
<keyword evidence="2" id="KW-1185">Reference proteome</keyword>
<name>A0A445AJR5_ARAHY</name>
<protein>
    <submittedName>
        <fullName evidence="1">Uncharacterized protein</fullName>
    </submittedName>
</protein>